<dbReference type="Gene3D" id="2.130.10.130">
    <property type="entry name" value="Integrin alpha, N-terminal"/>
    <property type="match status" value="2"/>
</dbReference>
<dbReference type="EMBL" id="PDWW01000005">
    <property type="protein sequence ID" value="KAF1726279.1"/>
    <property type="molecule type" value="Genomic_DNA"/>
</dbReference>
<gene>
    <name evidence="2" type="ORF">CSC78_06410</name>
</gene>
<name>A0ABQ6ZJI5_9GAMM</name>
<dbReference type="InterPro" id="IPR013517">
    <property type="entry name" value="FG-GAP"/>
</dbReference>
<evidence type="ECO:0008006" key="4">
    <source>
        <dbReference type="Google" id="ProtNLM"/>
    </source>
</evidence>
<comment type="caution">
    <text evidence="2">The sequence shown here is derived from an EMBL/GenBank/DDBJ whole genome shotgun (WGS) entry which is preliminary data.</text>
</comment>
<dbReference type="RefSeq" id="WP_238391181.1">
    <property type="nucleotide sequence ID" value="NZ_JBHSRQ010000008.1"/>
</dbReference>
<keyword evidence="1" id="KW-0732">Signal</keyword>
<proteinExistence type="predicted"/>
<organism evidence="2 3">
    <name type="scientific">Pseudoxanthomonas japonensis</name>
    <dbReference type="NCBI Taxonomy" id="69284"/>
    <lineage>
        <taxon>Bacteria</taxon>
        <taxon>Pseudomonadati</taxon>
        <taxon>Pseudomonadota</taxon>
        <taxon>Gammaproteobacteria</taxon>
        <taxon>Lysobacterales</taxon>
        <taxon>Lysobacteraceae</taxon>
        <taxon>Pseudoxanthomonas</taxon>
    </lineage>
</organism>
<dbReference type="SUPFAM" id="SSF69318">
    <property type="entry name" value="Integrin alpha N-terminal domain"/>
    <property type="match status" value="2"/>
</dbReference>
<dbReference type="InterPro" id="IPR028994">
    <property type="entry name" value="Integrin_alpha_N"/>
</dbReference>
<sequence>MLVASAACAGVLWISEKVADPVHLPSRQQNDASTETLSDARKDNQEDATILSYFAYKPLSRWFRTSVGESNAPSHDRTSSAALSMPATPMAPPSYWMSGPEPLTDPAAATAHSLALGDVSRDGRDDLVFLSLLGAMAVEDYVSEIYVAAQRADGGLGAAVRVGDSGNSFSRQLKIADLDRDGFNEIITTTVDGVMILRSNADGTFTPHTTPAGDPYDILVTDVDRDGYLDVLVDSSDRSATVVHGDGQAAFNRVSTLPLHTSATRVTGDVTGDGLDDLILGNVLDGLMEDSLIYPALPSGGYGAPTVLSLPLGSNPAASFAVGDFNGDGRGDLVMNQMGGDANLRLYTQDAQGKLRAPVEIARYSASGPMIATDLNRDGRTDLAIAHTGWSYVGYYLQASGGLMPETLIDAYQSQGRETYFAAGDLNHDGCGDLAIARSSQSPMLLFGKGCAPRARIAACCSRPLAVERSPVAVAGLASPPTLPRSGGMATGTGVARGALPRLERDAQRGRVASRPFPRSSNRAYILTADP</sequence>
<evidence type="ECO:0000256" key="1">
    <source>
        <dbReference type="ARBA" id="ARBA00022729"/>
    </source>
</evidence>
<accession>A0ABQ6ZJI5</accession>
<evidence type="ECO:0000313" key="2">
    <source>
        <dbReference type="EMBL" id="KAF1726279.1"/>
    </source>
</evidence>
<reference evidence="2 3" key="1">
    <citation type="submission" date="2017-10" db="EMBL/GenBank/DDBJ databases">
        <title>Whole genome sequencing of members of genus Pseudoxanthomonas.</title>
        <authorList>
            <person name="Kumar S."/>
            <person name="Bansal K."/>
            <person name="Kaur A."/>
            <person name="Patil P."/>
            <person name="Sharma S."/>
            <person name="Patil P.B."/>
        </authorList>
    </citation>
    <scope>NUCLEOTIDE SEQUENCE [LARGE SCALE GENOMIC DNA]</scope>
    <source>
        <strain evidence="2 3">DSM 17109</strain>
    </source>
</reference>
<dbReference type="Pfam" id="PF13517">
    <property type="entry name" value="FG-GAP_3"/>
    <property type="match status" value="2"/>
</dbReference>
<protein>
    <recommendedName>
        <fullName evidence="4">VCBS repeat-containing protein</fullName>
    </recommendedName>
</protein>
<dbReference type="PANTHER" id="PTHR46580">
    <property type="entry name" value="SENSOR KINASE-RELATED"/>
    <property type="match status" value="1"/>
</dbReference>
<keyword evidence="3" id="KW-1185">Reference proteome</keyword>
<evidence type="ECO:0000313" key="3">
    <source>
        <dbReference type="Proteomes" id="UP000781710"/>
    </source>
</evidence>
<dbReference type="Proteomes" id="UP000781710">
    <property type="component" value="Unassembled WGS sequence"/>
</dbReference>
<dbReference type="PANTHER" id="PTHR46580:SF4">
    <property type="entry name" value="ATP_GTP-BINDING PROTEIN"/>
    <property type="match status" value="1"/>
</dbReference>